<organism evidence="1 2">
    <name type="scientific">Prunus yedoensis var. nudiflora</name>
    <dbReference type="NCBI Taxonomy" id="2094558"/>
    <lineage>
        <taxon>Eukaryota</taxon>
        <taxon>Viridiplantae</taxon>
        <taxon>Streptophyta</taxon>
        <taxon>Embryophyta</taxon>
        <taxon>Tracheophyta</taxon>
        <taxon>Spermatophyta</taxon>
        <taxon>Magnoliopsida</taxon>
        <taxon>eudicotyledons</taxon>
        <taxon>Gunneridae</taxon>
        <taxon>Pentapetalae</taxon>
        <taxon>rosids</taxon>
        <taxon>fabids</taxon>
        <taxon>Rosales</taxon>
        <taxon>Rosaceae</taxon>
        <taxon>Amygdaloideae</taxon>
        <taxon>Amygdaleae</taxon>
        <taxon>Prunus</taxon>
    </lineage>
</organism>
<protein>
    <submittedName>
        <fullName evidence="1">Uncharacterized protein</fullName>
    </submittedName>
</protein>
<dbReference type="EMBL" id="PJQY01003733">
    <property type="protein sequence ID" value="PQM34910.1"/>
    <property type="molecule type" value="Genomic_DNA"/>
</dbReference>
<dbReference type="Proteomes" id="UP000250321">
    <property type="component" value="Unassembled WGS sequence"/>
</dbReference>
<sequence length="263" mass="28742">MTLAKVELRQESVVSHLSLWKRAGSLGYWHNLELGSGRERRFLHQGLGVSGLGTCCAVQQGAMWAWVEPRVLRQALGGNLQQKPKWFCKFSVCCARIPKGLKGRGCRRHRGAECELRQWGAEGELRHGGAEGGTKLECCKAMSFGAGVLKAQGCRRQRDADGDTKLACCKAMCLGTGVPMVSLGEGVPKTKECRRRHKACMLHEGVERQLWQRCAESELRHSGAKGGTQLACCKAMNLGTGVPKVSLGTEMLKSTQSLHVARQ</sequence>
<comment type="caution">
    <text evidence="1">The sequence shown here is derived from an EMBL/GenBank/DDBJ whole genome shotgun (WGS) entry which is preliminary data.</text>
</comment>
<gene>
    <name evidence="1" type="ORF">Pyn_10527</name>
</gene>
<keyword evidence="2" id="KW-1185">Reference proteome</keyword>
<dbReference type="AlphaFoldDB" id="A0A314UC49"/>
<reference evidence="1 2" key="1">
    <citation type="submission" date="2018-02" db="EMBL/GenBank/DDBJ databases">
        <title>Draft genome of wild Prunus yedoensis var. nudiflora.</title>
        <authorList>
            <person name="Baek S."/>
            <person name="Kim J.-H."/>
            <person name="Choi K."/>
            <person name="Kim G.-B."/>
            <person name="Cho A."/>
            <person name="Jang H."/>
            <person name="Shin C.-H."/>
            <person name="Yu H.-J."/>
            <person name="Mun J.-H."/>
        </authorList>
    </citation>
    <scope>NUCLEOTIDE SEQUENCE [LARGE SCALE GENOMIC DNA]</scope>
    <source>
        <strain evidence="2">cv. Jeju island</strain>
        <tissue evidence="1">Leaf</tissue>
    </source>
</reference>
<name>A0A314UC49_PRUYE</name>
<evidence type="ECO:0000313" key="2">
    <source>
        <dbReference type="Proteomes" id="UP000250321"/>
    </source>
</evidence>
<accession>A0A314UC49</accession>
<evidence type="ECO:0000313" key="1">
    <source>
        <dbReference type="EMBL" id="PQM34910.1"/>
    </source>
</evidence>
<proteinExistence type="predicted"/>